<dbReference type="EMBL" id="BTSY01000004">
    <property type="protein sequence ID" value="GMT22980.1"/>
    <property type="molecule type" value="Genomic_DNA"/>
</dbReference>
<evidence type="ECO:0008006" key="4">
    <source>
        <dbReference type="Google" id="ProtNLM"/>
    </source>
</evidence>
<proteinExistence type="predicted"/>
<gene>
    <name evidence="2" type="ORF">PFISCL1PPCAC_14277</name>
</gene>
<evidence type="ECO:0000313" key="2">
    <source>
        <dbReference type="EMBL" id="GMT22980.1"/>
    </source>
</evidence>
<dbReference type="AlphaFoldDB" id="A0AAV5VY32"/>
<evidence type="ECO:0000256" key="1">
    <source>
        <dbReference type="SAM" id="Phobius"/>
    </source>
</evidence>
<keyword evidence="1" id="KW-0812">Transmembrane</keyword>
<reference evidence="2" key="1">
    <citation type="submission" date="2023-10" db="EMBL/GenBank/DDBJ databases">
        <title>Genome assembly of Pristionchus species.</title>
        <authorList>
            <person name="Yoshida K."/>
            <person name="Sommer R.J."/>
        </authorList>
    </citation>
    <scope>NUCLEOTIDE SEQUENCE</scope>
    <source>
        <strain evidence="2">RS5133</strain>
    </source>
</reference>
<feature type="transmembrane region" description="Helical" evidence="1">
    <location>
        <begin position="161"/>
        <end position="178"/>
    </location>
</feature>
<keyword evidence="1" id="KW-1133">Transmembrane helix</keyword>
<keyword evidence="1" id="KW-0472">Membrane</keyword>
<feature type="transmembrane region" description="Helical" evidence="1">
    <location>
        <begin position="112"/>
        <end position="130"/>
    </location>
</feature>
<organism evidence="2 3">
    <name type="scientific">Pristionchus fissidentatus</name>
    <dbReference type="NCBI Taxonomy" id="1538716"/>
    <lineage>
        <taxon>Eukaryota</taxon>
        <taxon>Metazoa</taxon>
        <taxon>Ecdysozoa</taxon>
        <taxon>Nematoda</taxon>
        <taxon>Chromadorea</taxon>
        <taxon>Rhabditida</taxon>
        <taxon>Rhabditina</taxon>
        <taxon>Diplogasteromorpha</taxon>
        <taxon>Diplogasteroidea</taxon>
        <taxon>Neodiplogasteridae</taxon>
        <taxon>Pristionchus</taxon>
    </lineage>
</organism>
<dbReference type="Proteomes" id="UP001432322">
    <property type="component" value="Unassembled WGS sequence"/>
</dbReference>
<accession>A0AAV5VY32</accession>
<sequence>MFQVRTTLFRPFVLMSLMWSLTPSISLLQLTALSRSYWKTWRRIVLSFTFTIICIAVVLYILPLIMPSRALALIMEKSMRELFEMDQDQFLQTYGNSITYASINDGKSTYKFMLLFAVIPYCASYTIIVASTYQSILPLIILSFPLVIAVYGTIADSDLGLATLPLTGFVWIVPIVQVPENNFN</sequence>
<protein>
    <recommendedName>
        <fullName evidence="4">G protein-coupled receptor</fullName>
    </recommendedName>
</protein>
<feature type="transmembrane region" description="Helical" evidence="1">
    <location>
        <begin position="136"/>
        <end position="154"/>
    </location>
</feature>
<comment type="caution">
    <text evidence="2">The sequence shown here is derived from an EMBL/GenBank/DDBJ whole genome shotgun (WGS) entry which is preliminary data.</text>
</comment>
<feature type="transmembrane region" description="Helical" evidence="1">
    <location>
        <begin position="12"/>
        <end position="32"/>
    </location>
</feature>
<evidence type="ECO:0000313" key="3">
    <source>
        <dbReference type="Proteomes" id="UP001432322"/>
    </source>
</evidence>
<keyword evidence="3" id="KW-1185">Reference proteome</keyword>
<feature type="transmembrane region" description="Helical" evidence="1">
    <location>
        <begin position="44"/>
        <end position="65"/>
    </location>
</feature>
<name>A0AAV5VY32_9BILA</name>